<dbReference type="EMBL" id="LAZR01001063">
    <property type="protein sequence ID" value="KKN51466.1"/>
    <property type="molecule type" value="Genomic_DNA"/>
</dbReference>
<reference evidence="1" key="1">
    <citation type="journal article" date="2015" name="Nature">
        <title>Complex archaea that bridge the gap between prokaryotes and eukaryotes.</title>
        <authorList>
            <person name="Spang A."/>
            <person name="Saw J.H."/>
            <person name="Jorgensen S.L."/>
            <person name="Zaremba-Niedzwiedzka K."/>
            <person name="Martijn J."/>
            <person name="Lind A.E."/>
            <person name="van Eijk R."/>
            <person name="Schleper C."/>
            <person name="Guy L."/>
            <person name="Ettema T.J."/>
        </authorList>
    </citation>
    <scope>NUCLEOTIDE SEQUENCE</scope>
</reference>
<dbReference type="AlphaFoldDB" id="A0A0F9TQT7"/>
<sequence length="73" mass="8973">MQELTGGFENCEAKELSKADLIEFLQFLKGFDGKPYEQYEDETTDYTIEIKFIEEVIKKHDNEEWVYYYWAWW</sequence>
<comment type="caution">
    <text evidence="1">The sequence shown here is derived from an EMBL/GenBank/DDBJ whole genome shotgun (WGS) entry which is preliminary data.</text>
</comment>
<proteinExistence type="predicted"/>
<name>A0A0F9TQT7_9ZZZZ</name>
<organism evidence="1">
    <name type="scientific">marine sediment metagenome</name>
    <dbReference type="NCBI Taxonomy" id="412755"/>
    <lineage>
        <taxon>unclassified sequences</taxon>
        <taxon>metagenomes</taxon>
        <taxon>ecological metagenomes</taxon>
    </lineage>
</organism>
<gene>
    <name evidence="1" type="ORF">LCGC14_0622820</name>
</gene>
<protein>
    <submittedName>
        <fullName evidence="1">Uncharacterized protein</fullName>
    </submittedName>
</protein>
<accession>A0A0F9TQT7</accession>
<evidence type="ECO:0000313" key="1">
    <source>
        <dbReference type="EMBL" id="KKN51466.1"/>
    </source>
</evidence>